<protein>
    <submittedName>
        <fullName evidence="1">Uncharacterized protein</fullName>
    </submittedName>
</protein>
<comment type="caution">
    <text evidence="1">The sequence shown here is derived from an EMBL/GenBank/DDBJ whole genome shotgun (WGS) entry which is preliminary data.</text>
</comment>
<dbReference type="EMBL" id="JAOYFB010000036">
    <property type="protein sequence ID" value="KAK4019922.1"/>
    <property type="molecule type" value="Genomic_DNA"/>
</dbReference>
<evidence type="ECO:0000313" key="2">
    <source>
        <dbReference type="Proteomes" id="UP001234178"/>
    </source>
</evidence>
<accession>A0ABR0A455</accession>
<keyword evidence="2" id="KW-1185">Reference proteome</keyword>
<evidence type="ECO:0000313" key="1">
    <source>
        <dbReference type="EMBL" id="KAK4019922.1"/>
    </source>
</evidence>
<organism evidence="1 2">
    <name type="scientific">Daphnia magna</name>
    <dbReference type="NCBI Taxonomy" id="35525"/>
    <lineage>
        <taxon>Eukaryota</taxon>
        <taxon>Metazoa</taxon>
        <taxon>Ecdysozoa</taxon>
        <taxon>Arthropoda</taxon>
        <taxon>Crustacea</taxon>
        <taxon>Branchiopoda</taxon>
        <taxon>Diplostraca</taxon>
        <taxon>Cladocera</taxon>
        <taxon>Anomopoda</taxon>
        <taxon>Daphniidae</taxon>
        <taxon>Daphnia</taxon>
    </lineage>
</organism>
<proteinExistence type="predicted"/>
<name>A0ABR0A455_9CRUS</name>
<gene>
    <name evidence="1" type="ORF">OUZ56_001922</name>
</gene>
<sequence>MNEWNYYAIITLAQHGTRYFSKDIGTVSFNYVHLDRKSLVKGRHTVEIEPNLETRDNLSTNT</sequence>
<reference evidence="1 2" key="1">
    <citation type="journal article" date="2023" name="Nucleic Acids Res.">
        <title>The hologenome of Daphnia magna reveals possible DNA methylation and microbiome-mediated evolution of the host genome.</title>
        <authorList>
            <person name="Chaturvedi A."/>
            <person name="Li X."/>
            <person name="Dhandapani V."/>
            <person name="Marshall H."/>
            <person name="Kissane S."/>
            <person name="Cuenca-Cambronero M."/>
            <person name="Asole G."/>
            <person name="Calvet F."/>
            <person name="Ruiz-Romero M."/>
            <person name="Marangio P."/>
            <person name="Guigo R."/>
            <person name="Rago D."/>
            <person name="Mirbahai L."/>
            <person name="Eastwood N."/>
            <person name="Colbourne J.K."/>
            <person name="Zhou J."/>
            <person name="Mallon E."/>
            <person name="Orsini L."/>
        </authorList>
    </citation>
    <scope>NUCLEOTIDE SEQUENCE [LARGE SCALE GENOMIC DNA]</scope>
    <source>
        <strain evidence="1">LRV0_1</strain>
    </source>
</reference>
<dbReference type="Proteomes" id="UP001234178">
    <property type="component" value="Unassembled WGS sequence"/>
</dbReference>